<dbReference type="EMBL" id="JUIV01000001">
    <property type="protein sequence ID" value="RYJ40944.1"/>
    <property type="molecule type" value="Genomic_DNA"/>
</dbReference>
<organism evidence="2 3">
    <name type="scientific">Flavobacterium anhuiense</name>
    <dbReference type="NCBI Taxonomy" id="459526"/>
    <lineage>
        <taxon>Bacteria</taxon>
        <taxon>Pseudomonadati</taxon>
        <taxon>Bacteroidota</taxon>
        <taxon>Flavobacteriia</taxon>
        <taxon>Flavobacteriales</taxon>
        <taxon>Flavobacteriaceae</taxon>
        <taxon>Flavobacterium</taxon>
    </lineage>
</organism>
<reference evidence="2 3" key="1">
    <citation type="submission" date="2014-12" db="EMBL/GenBank/DDBJ databases">
        <title>Genome sequence of Flavobacterium anhuiense RCM74.</title>
        <authorList>
            <person name="Kim J.F."/>
            <person name="Song J.Y."/>
            <person name="Kwak M.-J."/>
            <person name="Lee S.-W."/>
        </authorList>
    </citation>
    <scope>NUCLEOTIDE SEQUENCE [LARGE SCALE GENOMIC DNA]</scope>
    <source>
        <strain evidence="2 3">RCM74</strain>
    </source>
</reference>
<dbReference type="InterPro" id="IPR011009">
    <property type="entry name" value="Kinase-like_dom_sf"/>
</dbReference>
<dbReference type="Proteomes" id="UP000290433">
    <property type="component" value="Unassembled WGS sequence"/>
</dbReference>
<proteinExistence type="predicted"/>
<gene>
    <name evidence="2" type="ORF">NU08_0381</name>
</gene>
<name>A0A444W517_9FLAO</name>
<evidence type="ECO:0000313" key="3">
    <source>
        <dbReference type="Proteomes" id="UP000290433"/>
    </source>
</evidence>
<dbReference type="Gene3D" id="1.10.510.10">
    <property type="entry name" value="Transferase(Phosphotransferase) domain 1"/>
    <property type="match status" value="1"/>
</dbReference>
<comment type="caution">
    <text evidence="2">The sequence shown here is derived from an EMBL/GenBank/DDBJ whole genome shotgun (WGS) entry which is preliminary data.</text>
</comment>
<dbReference type="Pfam" id="PF19974">
    <property type="entry name" value="TCAD9"/>
    <property type="match status" value="1"/>
</dbReference>
<protein>
    <submittedName>
        <fullName evidence="2">Response regulator receiver protein</fullName>
    </submittedName>
</protein>
<dbReference type="InterPro" id="IPR045544">
    <property type="entry name" value="TCAD9"/>
</dbReference>
<accession>A0A444W517</accession>
<evidence type="ECO:0000313" key="2">
    <source>
        <dbReference type="EMBL" id="RYJ40944.1"/>
    </source>
</evidence>
<dbReference type="AlphaFoldDB" id="A0A444W517"/>
<evidence type="ECO:0000259" key="1">
    <source>
        <dbReference type="Pfam" id="PF19974"/>
    </source>
</evidence>
<dbReference type="RefSeq" id="WP_129745587.1">
    <property type="nucleotide sequence ID" value="NZ_JUIV01000001.1"/>
</dbReference>
<sequence length="614" mass="72516">MEYNEASKKELLASLLTDAFSNGSVDTSKTEAISFQLRTIPEHDKIKFHDFVKDYLNLCFINQIEQENIKIEDFQVNEEGAINDISEAELITEKIETSKSLVSFTDLFEKIKTELKDYFINYKGYFITELINDRAFSYNLVFFFEDNYHVSPLKTRVKNKFVDYECEFIKIDISKKMDLNPDSNYICIFLLMSKMNNKEDLRLLNENIKEFVESFQEFFYHSITGKDQVLLCQNTNRRDDFVDEIDIVLSTYISNGKINFEEEKIIKKLCANFKSPLIFYKILSGGFSGSKVLEIRPKKNNNFDNDKIYIIKYGYLSDGKIKEEKANFSEFIKGSKGFLNYTDASYEKTLHYEGILYNYAISENSKTSYSFNDILNKTDLPYNDLLFKRAILDKLFNENEAFINWREDYNETKSSRTGDLYITFVSRDKIEKSLSYILNDDIKSKEMLDDFDKISNFQMTYNETVCHGDLHTDNFFIDDEQNVYLIDFGFTNRRHSILDYTSLECSLKFKHFPFYLESRELIEIESELLLERTFERTHQFVSTKRTDVVEYLNMISTIRNNSIKDLYNKAETIEYYISLYLMTIRQIRYPNMNQLYACHSAKILGDYIVKSLSL</sequence>
<dbReference type="OrthoDB" id="1495935at2"/>
<dbReference type="SUPFAM" id="SSF56112">
    <property type="entry name" value="Protein kinase-like (PK-like)"/>
    <property type="match status" value="1"/>
</dbReference>
<feature type="domain" description="Ternary complex associated" evidence="1">
    <location>
        <begin position="464"/>
        <end position="586"/>
    </location>
</feature>